<dbReference type="EMBL" id="CP097503">
    <property type="protein sequence ID" value="URD80734.1"/>
    <property type="molecule type" value="Genomic_DNA"/>
</dbReference>
<gene>
    <name evidence="2" type="ORF">MUK42_06509</name>
</gene>
<dbReference type="OrthoDB" id="439792at2759"/>
<reference evidence="2" key="1">
    <citation type="submission" date="2022-05" db="EMBL/GenBank/DDBJ databases">
        <title>The Musa troglodytarum L. genome provides insights into the mechanism of non-climacteric behaviour and enrichment of carotenoids.</title>
        <authorList>
            <person name="Wang J."/>
        </authorList>
    </citation>
    <scope>NUCLEOTIDE SEQUENCE</scope>
    <source>
        <tissue evidence="2">Leaf</tissue>
    </source>
</reference>
<organism evidence="2 3">
    <name type="scientific">Musa troglodytarum</name>
    <name type="common">fe'i banana</name>
    <dbReference type="NCBI Taxonomy" id="320322"/>
    <lineage>
        <taxon>Eukaryota</taxon>
        <taxon>Viridiplantae</taxon>
        <taxon>Streptophyta</taxon>
        <taxon>Embryophyta</taxon>
        <taxon>Tracheophyta</taxon>
        <taxon>Spermatophyta</taxon>
        <taxon>Magnoliopsida</taxon>
        <taxon>Liliopsida</taxon>
        <taxon>Zingiberales</taxon>
        <taxon>Musaceae</taxon>
        <taxon>Musa</taxon>
    </lineage>
</organism>
<evidence type="ECO:0000256" key="1">
    <source>
        <dbReference type="SAM" id="MobiDB-lite"/>
    </source>
</evidence>
<sequence length="119" mass="13442">MGSLLPGACKTDSSSAKGNAAVSKVSRARHRLRRRLQHQASKIRGFVIMFPAFLNFSRVVLGDSDLCRVQQDERVNDASRGIIDRLQLCNDERRQLQEQVTDLRVPSLSLHKIMRLIEG</sequence>
<evidence type="ECO:0000313" key="2">
    <source>
        <dbReference type="EMBL" id="URD80734.1"/>
    </source>
</evidence>
<accession>A0A9E7EN83</accession>
<keyword evidence="3" id="KW-1185">Reference proteome</keyword>
<name>A0A9E7EN83_9LILI</name>
<proteinExistence type="predicted"/>
<dbReference type="Proteomes" id="UP001055439">
    <property type="component" value="Chromosome 10"/>
</dbReference>
<evidence type="ECO:0000313" key="3">
    <source>
        <dbReference type="Proteomes" id="UP001055439"/>
    </source>
</evidence>
<dbReference type="AlphaFoldDB" id="A0A9E7EN83"/>
<feature type="region of interest" description="Disordered" evidence="1">
    <location>
        <begin position="1"/>
        <end position="24"/>
    </location>
</feature>
<protein>
    <submittedName>
        <fullName evidence="2">Uncharacterized protein</fullName>
    </submittedName>
</protein>